<accession>A0A1I7WPG6</accession>
<name>A0A1I7WPG6_HETBA</name>
<organism evidence="1 2">
    <name type="scientific">Heterorhabditis bacteriophora</name>
    <name type="common">Entomopathogenic nematode worm</name>
    <dbReference type="NCBI Taxonomy" id="37862"/>
    <lineage>
        <taxon>Eukaryota</taxon>
        <taxon>Metazoa</taxon>
        <taxon>Ecdysozoa</taxon>
        <taxon>Nematoda</taxon>
        <taxon>Chromadorea</taxon>
        <taxon>Rhabditida</taxon>
        <taxon>Rhabditina</taxon>
        <taxon>Rhabditomorpha</taxon>
        <taxon>Strongyloidea</taxon>
        <taxon>Heterorhabditidae</taxon>
        <taxon>Heterorhabditis</taxon>
    </lineage>
</organism>
<dbReference type="Proteomes" id="UP000095283">
    <property type="component" value="Unplaced"/>
</dbReference>
<evidence type="ECO:0000313" key="2">
    <source>
        <dbReference type="WBParaSite" id="Hba_07041"/>
    </source>
</evidence>
<keyword evidence="1" id="KW-1185">Reference proteome</keyword>
<protein>
    <submittedName>
        <fullName evidence="2">Ovule protein</fullName>
    </submittedName>
</protein>
<proteinExistence type="predicted"/>
<dbReference type="AlphaFoldDB" id="A0A1I7WPG6"/>
<dbReference type="WBParaSite" id="Hba_07041">
    <property type="protein sequence ID" value="Hba_07041"/>
    <property type="gene ID" value="Hba_07041"/>
</dbReference>
<evidence type="ECO:0000313" key="1">
    <source>
        <dbReference type="Proteomes" id="UP000095283"/>
    </source>
</evidence>
<reference evidence="2" key="1">
    <citation type="submission" date="2016-11" db="UniProtKB">
        <authorList>
            <consortium name="WormBaseParasite"/>
        </authorList>
    </citation>
    <scope>IDENTIFICATION</scope>
</reference>
<sequence>MTSNDEFEMNTLFFFATKYCVKAELCHVFAVINKCKLKSFDQVACDYWFLLGYSLLVLGSDRLIYLPVSCLVQLTGLALIPNMKTTQPVNEPLKRKRYSPIIFLRHKLR</sequence>